<keyword evidence="3" id="KW-0597">Phosphoprotein</keyword>
<comment type="pathway">
    <text evidence="1">Lipid metabolism.</text>
</comment>
<dbReference type="FunFam" id="3.40.47.10:FF:000019">
    <property type="entry name" value="Polyketide synthase type I"/>
    <property type="match status" value="1"/>
</dbReference>
<evidence type="ECO:0000256" key="27">
    <source>
        <dbReference type="ARBA" id="ARBA00047810"/>
    </source>
</evidence>
<evidence type="ECO:0000256" key="26">
    <source>
        <dbReference type="ARBA" id="ARBA00047578"/>
    </source>
</evidence>
<evidence type="ECO:0000256" key="30">
    <source>
        <dbReference type="ARBA" id="ARBA00047961"/>
    </source>
</evidence>
<dbReference type="InterPro" id="IPR020841">
    <property type="entry name" value="PKS_Beta-ketoAc_synthase_dom"/>
</dbReference>
<dbReference type="GO" id="GO:0031177">
    <property type="term" value="F:phosphopantetheine binding"/>
    <property type="evidence" value="ECO:0007669"/>
    <property type="project" value="InterPro"/>
</dbReference>
<dbReference type="SUPFAM" id="SSF50129">
    <property type="entry name" value="GroES-like"/>
    <property type="match status" value="1"/>
</dbReference>
<dbReference type="InterPro" id="IPR050091">
    <property type="entry name" value="PKS_NRPS_Biosynth_Enz"/>
</dbReference>
<evidence type="ECO:0000256" key="15">
    <source>
        <dbReference type="ARBA" id="ARBA00023398"/>
    </source>
</evidence>
<evidence type="ECO:0000256" key="51">
    <source>
        <dbReference type="PROSITE-ProRule" id="PRU01363"/>
    </source>
</evidence>
<evidence type="ECO:0000256" key="24">
    <source>
        <dbReference type="ARBA" id="ARBA00047451"/>
    </source>
</evidence>
<dbReference type="OrthoDB" id="219272at2"/>
<dbReference type="GO" id="GO:0005737">
    <property type="term" value="C:cytoplasm"/>
    <property type="evidence" value="ECO:0007669"/>
    <property type="project" value="TreeGrafter"/>
</dbReference>
<evidence type="ECO:0000256" key="7">
    <source>
        <dbReference type="ARBA" id="ARBA00022898"/>
    </source>
</evidence>
<dbReference type="InterPro" id="IPR049900">
    <property type="entry name" value="PKS_mFAS_DH"/>
</dbReference>
<evidence type="ECO:0000256" key="11">
    <source>
        <dbReference type="ARBA" id="ARBA00023351"/>
    </source>
</evidence>
<dbReference type="InterPro" id="IPR057326">
    <property type="entry name" value="KR_dom"/>
</dbReference>
<dbReference type="SMART" id="SM00823">
    <property type="entry name" value="PKS_PP"/>
    <property type="match status" value="1"/>
</dbReference>
<evidence type="ECO:0000256" key="40">
    <source>
        <dbReference type="ARBA" id="ARBA00048935"/>
    </source>
</evidence>
<dbReference type="InterPro" id="IPR036736">
    <property type="entry name" value="ACP-like_sf"/>
</dbReference>
<dbReference type="SUPFAM" id="SSF53474">
    <property type="entry name" value="alpha/beta-Hydrolases"/>
    <property type="match status" value="1"/>
</dbReference>
<keyword evidence="6" id="KW-0521">NADP</keyword>
<evidence type="ECO:0000256" key="47">
    <source>
        <dbReference type="ARBA" id="ARBA00049449"/>
    </source>
</evidence>
<dbReference type="Gene3D" id="3.10.129.110">
    <property type="entry name" value="Polyketide synthase dehydratase"/>
    <property type="match status" value="1"/>
</dbReference>
<evidence type="ECO:0000256" key="35">
    <source>
        <dbReference type="ARBA" id="ARBA00048506"/>
    </source>
</evidence>
<dbReference type="PANTHER" id="PTHR43775">
    <property type="entry name" value="FATTY ACID SYNTHASE"/>
    <property type="match status" value="1"/>
</dbReference>
<comment type="catalytic activity">
    <reaction evidence="40">
        <text>3-oxotetradecanoyl-[ACP] + NADPH + H(+) = (3R)-hydroxytetradecanoyl-[ACP] + NADP(+)</text>
        <dbReference type="Rhea" id="RHEA:41888"/>
        <dbReference type="Rhea" id="RHEA-COMP:9645"/>
        <dbReference type="Rhea" id="RHEA-COMP:9646"/>
        <dbReference type="ChEBI" id="CHEBI:15378"/>
        <dbReference type="ChEBI" id="CHEBI:57783"/>
        <dbReference type="ChEBI" id="CHEBI:58349"/>
        <dbReference type="ChEBI" id="CHEBI:78473"/>
        <dbReference type="ChEBI" id="CHEBI:78474"/>
    </reaction>
    <physiologicalReaction direction="left-to-right" evidence="40">
        <dbReference type="Rhea" id="RHEA:41889"/>
    </physiologicalReaction>
</comment>
<comment type="catalytic activity">
    <reaction evidence="26">
        <text>dodecanoyl-[ACP] + malonyl-[ACP] + H(+) = 3-oxotetradecanoyl-[ACP] + holo-[ACP] + CO2</text>
        <dbReference type="Rhea" id="RHEA:41884"/>
        <dbReference type="Rhea" id="RHEA-COMP:9623"/>
        <dbReference type="Rhea" id="RHEA-COMP:9644"/>
        <dbReference type="Rhea" id="RHEA-COMP:9645"/>
        <dbReference type="Rhea" id="RHEA-COMP:9685"/>
        <dbReference type="ChEBI" id="CHEBI:15378"/>
        <dbReference type="ChEBI" id="CHEBI:16526"/>
        <dbReference type="ChEBI" id="CHEBI:64479"/>
        <dbReference type="ChEBI" id="CHEBI:65264"/>
        <dbReference type="ChEBI" id="CHEBI:78449"/>
        <dbReference type="ChEBI" id="CHEBI:78473"/>
    </reaction>
    <physiologicalReaction direction="left-to-right" evidence="26">
        <dbReference type="Rhea" id="RHEA:41885"/>
    </physiologicalReaction>
</comment>
<dbReference type="InterPro" id="IPR009081">
    <property type="entry name" value="PP-bd_ACP"/>
</dbReference>
<dbReference type="EMBL" id="CP036278">
    <property type="protein sequence ID" value="QDU54007.1"/>
    <property type="molecule type" value="Genomic_DNA"/>
</dbReference>
<dbReference type="InterPro" id="IPR020807">
    <property type="entry name" value="PKS_DH"/>
</dbReference>
<evidence type="ECO:0000256" key="28">
    <source>
        <dbReference type="ARBA" id="ARBA00047897"/>
    </source>
</evidence>
<evidence type="ECO:0000256" key="45">
    <source>
        <dbReference type="ARBA" id="ARBA00049414"/>
    </source>
</evidence>
<comment type="catalytic activity">
    <reaction evidence="45">
        <text>3-oxohexadecanoyl-[ACP] + NADPH + H(+) = (3R)-hydroxyhexadecanoyl-[ACP] + NADP(+)</text>
        <dbReference type="Rhea" id="RHEA:41904"/>
        <dbReference type="Rhea" id="RHEA-COMP:9649"/>
        <dbReference type="Rhea" id="RHEA-COMP:9650"/>
        <dbReference type="ChEBI" id="CHEBI:15378"/>
        <dbReference type="ChEBI" id="CHEBI:57783"/>
        <dbReference type="ChEBI" id="CHEBI:58349"/>
        <dbReference type="ChEBI" id="CHEBI:78478"/>
        <dbReference type="ChEBI" id="CHEBI:78480"/>
    </reaction>
    <physiologicalReaction direction="left-to-right" evidence="45">
        <dbReference type="Rhea" id="RHEA:41905"/>
    </physiologicalReaction>
</comment>
<evidence type="ECO:0000256" key="1">
    <source>
        <dbReference type="ARBA" id="ARBA00005189"/>
    </source>
</evidence>
<dbReference type="InterPro" id="IPR013154">
    <property type="entry name" value="ADH-like_N"/>
</dbReference>
<dbReference type="PROSITE" id="PS52019">
    <property type="entry name" value="PKS_MFAS_DH"/>
    <property type="match status" value="1"/>
</dbReference>
<evidence type="ECO:0000313" key="55">
    <source>
        <dbReference type="EMBL" id="QDU54007.1"/>
    </source>
</evidence>
<dbReference type="SMART" id="SM00825">
    <property type="entry name" value="PKS_KS"/>
    <property type="match status" value="1"/>
</dbReference>
<dbReference type="InterPro" id="IPR042104">
    <property type="entry name" value="PKS_dehydratase_sf"/>
</dbReference>
<dbReference type="InterPro" id="IPR013149">
    <property type="entry name" value="ADH-like_C"/>
</dbReference>
<dbReference type="GO" id="GO:0016297">
    <property type="term" value="F:fatty acyl-[ACP] hydrolase activity"/>
    <property type="evidence" value="ECO:0007669"/>
    <property type="project" value="UniProtKB-EC"/>
</dbReference>
<comment type="catalytic activity">
    <reaction evidence="11">
        <text>(3R)-hydroxydodecanoyl-[ACP] = (2E)-dodecenoyl-[ACP] + H2O</text>
        <dbReference type="Rhea" id="RHEA:41876"/>
        <dbReference type="Rhea" id="RHEA-COMP:9642"/>
        <dbReference type="Rhea" id="RHEA-COMP:9643"/>
        <dbReference type="ChEBI" id="CHEBI:15377"/>
        <dbReference type="ChEBI" id="CHEBI:78470"/>
        <dbReference type="ChEBI" id="CHEBI:78472"/>
    </reaction>
    <physiologicalReaction direction="left-to-right" evidence="11">
        <dbReference type="Rhea" id="RHEA:41877"/>
    </physiologicalReaction>
</comment>
<dbReference type="Gene3D" id="3.40.50.1820">
    <property type="entry name" value="alpha/beta hydrolase"/>
    <property type="match status" value="1"/>
</dbReference>
<comment type="catalytic activity">
    <reaction evidence="31">
        <text>hexadecanoyl-[ACP] + malonyl-[ACP] + H(+) = 3-oxooctadecanoyl-[ACP] + holo-[ACP] + CO2</text>
        <dbReference type="Rhea" id="RHEA:41916"/>
        <dbReference type="Rhea" id="RHEA-COMP:9623"/>
        <dbReference type="Rhea" id="RHEA-COMP:9652"/>
        <dbReference type="Rhea" id="RHEA-COMP:9653"/>
        <dbReference type="Rhea" id="RHEA-COMP:9685"/>
        <dbReference type="ChEBI" id="CHEBI:15378"/>
        <dbReference type="ChEBI" id="CHEBI:16526"/>
        <dbReference type="ChEBI" id="CHEBI:64479"/>
        <dbReference type="ChEBI" id="CHEBI:78449"/>
        <dbReference type="ChEBI" id="CHEBI:78483"/>
        <dbReference type="ChEBI" id="CHEBI:78487"/>
    </reaction>
    <physiologicalReaction direction="left-to-right" evidence="31">
        <dbReference type="Rhea" id="RHEA:41917"/>
    </physiologicalReaction>
</comment>
<dbReference type="Gene3D" id="3.40.50.720">
    <property type="entry name" value="NAD(P)-binding Rossmann-like Domain"/>
    <property type="match status" value="3"/>
</dbReference>
<dbReference type="CDD" id="cd08955">
    <property type="entry name" value="KR_2_FAS_SDR_x"/>
    <property type="match status" value="1"/>
</dbReference>
<dbReference type="PROSITE" id="PS50075">
    <property type="entry name" value="CARRIER"/>
    <property type="match status" value="1"/>
</dbReference>
<dbReference type="PROSITE" id="PS52004">
    <property type="entry name" value="KS3_2"/>
    <property type="match status" value="1"/>
</dbReference>
<dbReference type="KEGG" id="amuc:Pan181_01870"/>
<dbReference type="FunFam" id="3.40.50.720:FF:000209">
    <property type="entry name" value="Polyketide synthase Pks12"/>
    <property type="match status" value="1"/>
</dbReference>
<dbReference type="Pfam" id="PF00550">
    <property type="entry name" value="PP-binding"/>
    <property type="match status" value="1"/>
</dbReference>
<dbReference type="Pfam" id="PF02801">
    <property type="entry name" value="Ketoacyl-synt_C"/>
    <property type="match status" value="1"/>
</dbReference>
<evidence type="ECO:0000256" key="23">
    <source>
        <dbReference type="ARBA" id="ARBA00047440"/>
    </source>
</evidence>
<dbReference type="PROSITE" id="PS00606">
    <property type="entry name" value="KS3_1"/>
    <property type="match status" value="1"/>
</dbReference>
<comment type="catalytic activity">
    <reaction evidence="16">
        <text>(3R)-hydroxyoctadecanoyl-[ACP] = (2E)-octadecenoyl-[ACP] + H2O</text>
        <dbReference type="Rhea" id="RHEA:41924"/>
        <dbReference type="Rhea" id="RHEA-COMP:9654"/>
        <dbReference type="Rhea" id="RHEA-COMP:9655"/>
        <dbReference type="ChEBI" id="CHEBI:15377"/>
        <dbReference type="ChEBI" id="CHEBI:78488"/>
        <dbReference type="ChEBI" id="CHEBI:78489"/>
    </reaction>
    <physiologicalReaction direction="left-to-right" evidence="16">
        <dbReference type="Rhea" id="RHEA:41925"/>
    </physiologicalReaction>
</comment>
<comment type="catalytic activity">
    <reaction evidence="13">
        <text>(3R)-hydroxydecanoyl-[ACP] = (2E)-decenoyl-[ACP] + H2O</text>
        <dbReference type="Rhea" id="RHEA:41860"/>
        <dbReference type="Rhea" id="RHEA-COMP:9638"/>
        <dbReference type="Rhea" id="RHEA-COMP:9639"/>
        <dbReference type="ChEBI" id="CHEBI:15377"/>
        <dbReference type="ChEBI" id="CHEBI:78466"/>
        <dbReference type="ChEBI" id="CHEBI:78467"/>
    </reaction>
    <physiologicalReaction direction="left-to-right" evidence="13">
        <dbReference type="Rhea" id="RHEA:41861"/>
    </physiologicalReaction>
</comment>
<dbReference type="Pfam" id="PF08659">
    <property type="entry name" value="KR"/>
    <property type="match status" value="1"/>
</dbReference>
<evidence type="ECO:0000256" key="17">
    <source>
        <dbReference type="ARBA" id="ARBA00023401"/>
    </source>
</evidence>
<dbReference type="InterPro" id="IPR020806">
    <property type="entry name" value="PKS_PP-bd"/>
</dbReference>
<comment type="catalytic activity">
    <reaction evidence="38">
        <text>holo-[ACP] + acetyl-CoA = acetyl-[ACP] + CoA</text>
        <dbReference type="Rhea" id="RHEA:41788"/>
        <dbReference type="Rhea" id="RHEA-COMP:9621"/>
        <dbReference type="Rhea" id="RHEA-COMP:9685"/>
        <dbReference type="ChEBI" id="CHEBI:57287"/>
        <dbReference type="ChEBI" id="CHEBI:57288"/>
        <dbReference type="ChEBI" id="CHEBI:64479"/>
        <dbReference type="ChEBI" id="CHEBI:78446"/>
        <dbReference type="EC" id="2.3.1.38"/>
    </reaction>
    <physiologicalReaction direction="left-to-right" evidence="38">
        <dbReference type="Rhea" id="RHEA:41789"/>
    </physiologicalReaction>
</comment>
<comment type="catalytic activity">
    <reaction evidence="21">
        <text>hexanoyl-[ACP] + malonyl-[ACP] + H(+) = 3-oxooctanoyl-[ACP] + holo-[ACP] + CO2</text>
        <dbReference type="Rhea" id="RHEA:41836"/>
        <dbReference type="Rhea" id="RHEA-COMP:9623"/>
        <dbReference type="Rhea" id="RHEA-COMP:9632"/>
        <dbReference type="Rhea" id="RHEA-COMP:9633"/>
        <dbReference type="Rhea" id="RHEA-COMP:9685"/>
        <dbReference type="ChEBI" id="CHEBI:15378"/>
        <dbReference type="ChEBI" id="CHEBI:16526"/>
        <dbReference type="ChEBI" id="CHEBI:64479"/>
        <dbReference type="ChEBI" id="CHEBI:78449"/>
        <dbReference type="ChEBI" id="CHEBI:78459"/>
        <dbReference type="ChEBI" id="CHEBI:78460"/>
    </reaction>
    <physiologicalReaction direction="left-to-right" evidence="21">
        <dbReference type="Rhea" id="RHEA:41837"/>
    </physiologicalReaction>
</comment>
<dbReference type="Pfam" id="PF21089">
    <property type="entry name" value="PKS_DH_N"/>
    <property type="match status" value="1"/>
</dbReference>
<evidence type="ECO:0000256" key="43">
    <source>
        <dbReference type="ARBA" id="ARBA00049171"/>
    </source>
</evidence>
<comment type="catalytic activity">
    <reaction evidence="10">
        <text>(3R)-hydroxyoctanoyl-[ACP] = (2E)-octenoyl-[ACP] + H2O</text>
        <dbReference type="Rhea" id="RHEA:41844"/>
        <dbReference type="Rhea" id="RHEA-COMP:9634"/>
        <dbReference type="Rhea" id="RHEA-COMP:9635"/>
        <dbReference type="ChEBI" id="CHEBI:15377"/>
        <dbReference type="ChEBI" id="CHEBI:78461"/>
        <dbReference type="ChEBI" id="CHEBI:78462"/>
    </reaction>
    <physiologicalReaction direction="left-to-right" evidence="10">
        <dbReference type="Rhea" id="RHEA:41845"/>
    </physiologicalReaction>
</comment>
<comment type="catalytic activity">
    <reaction evidence="42">
        <text>decanoyl-[ACP] + malonyl-[ACP] + H(+) = 3-oxododecanoyl-[ACP] + holo-[ACP] + CO2</text>
        <dbReference type="Rhea" id="RHEA:41868"/>
        <dbReference type="Rhea" id="RHEA-COMP:9623"/>
        <dbReference type="Rhea" id="RHEA-COMP:9640"/>
        <dbReference type="Rhea" id="RHEA-COMP:9641"/>
        <dbReference type="Rhea" id="RHEA-COMP:9685"/>
        <dbReference type="ChEBI" id="CHEBI:15378"/>
        <dbReference type="ChEBI" id="CHEBI:16526"/>
        <dbReference type="ChEBI" id="CHEBI:64479"/>
        <dbReference type="ChEBI" id="CHEBI:78449"/>
        <dbReference type="ChEBI" id="CHEBI:78468"/>
        <dbReference type="ChEBI" id="CHEBI:78469"/>
    </reaction>
    <physiologicalReaction direction="left-to-right" evidence="42">
        <dbReference type="Rhea" id="RHEA:41869"/>
    </physiologicalReaction>
</comment>
<evidence type="ECO:0000256" key="50">
    <source>
        <dbReference type="ARBA" id="ARBA00054155"/>
    </source>
</evidence>
<dbReference type="Pfam" id="PF08240">
    <property type="entry name" value="ADH_N"/>
    <property type="match status" value="1"/>
</dbReference>
<dbReference type="InterPro" id="IPR020843">
    <property type="entry name" value="ER"/>
</dbReference>
<evidence type="ECO:0000256" key="19">
    <source>
        <dbReference type="ARBA" id="ARBA00023442"/>
    </source>
</evidence>
<dbReference type="PANTHER" id="PTHR43775:SF37">
    <property type="entry name" value="SI:DKEY-61P9.11"/>
    <property type="match status" value="1"/>
</dbReference>
<evidence type="ECO:0000313" key="56">
    <source>
        <dbReference type="Proteomes" id="UP000315750"/>
    </source>
</evidence>
<dbReference type="InterPro" id="IPR001227">
    <property type="entry name" value="Ac_transferase_dom_sf"/>
</dbReference>
<evidence type="ECO:0000259" key="52">
    <source>
        <dbReference type="PROSITE" id="PS50075"/>
    </source>
</evidence>
<evidence type="ECO:0000256" key="9">
    <source>
        <dbReference type="ARBA" id="ARBA00023315"/>
    </source>
</evidence>
<dbReference type="SUPFAM" id="SSF52151">
    <property type="entry name" value="FabD/lysophospholipase-like"/>
    <property type="match status" value="1"/>
</dbReference>
<dbReference type="GO" id="GO:0004312">
    <property type="term" value="F:fatty acid synthase activity"/>
    <property type="evidence" value="ECO:0007669"/>
    <property type="project" value="TreeGrafter"/>
</dbReference>
<dbReference type="SMART" id="SM00827">
    <property type="entry name" value="PKS_AT"/>
    <property type="match status" value="1"/>
</dbReference>
<evidence type="ECO:0000256" key="14">
    <source>
        <dbReference type="ARBA" id="ARBA00023394"/>
    </source>
</evidence>
<dbReference type="Pfam" id="PF22621">
    <property type="entry name" value="CurL-like_PKS_C"/>
    <property type="match status" value="1"/>
</dbReference>
<dbReference type="InterPro" id="IPR018201">
    <property type="entry name" value="Ketoacyl_synth_AS"/>
</dbReference>
<evidence type="ECO:0000256" key="34">
    <source>
        <dbReference type="ARBA" id="ARBA00048420"/>
    </source>
</evidence>
<comment type="catalytic activity">
    <reaction evidence="14">
        <text>a (3R)-hydroxyacyl-[ACP] = a (2E)-enoyl-[ACP] + H2O</text>
        <dbReference type="Rhea" id="RHEA:13097"/>
        <dbReference type="Rhea" id="RHEA-COMP:9925"/>
        <dbReference type="Rhea" id="RHEA-COMP:9945"/>
        <dbReference type="ChEBI" id="CHEBI:15377"/>
        <dbReference type="ChEBI" id="CHEBI:78784"/>
        <dbReference type="ChEBI" id="CHEBI:78827"/>
        <dbReference type="EC" id="4.2.1.59"/>
    </reaction>
    <physiologicalReaction direction="left-to-right" evidence="14">
        <dbReference type="Rhea" id="RHEA:13098"/>
    </physiologicalReaction>
</comment>
<evidence type="ECO:0000256" key="4">
    <source>
        <dbReference type="ARBA" id="ARBA00022679"/>
    </source>
</evidence>
<dbReference type="GO" id="GO:0141148">
    <property type="term" value="F:enoyl-[acyl-carrier-protein] reductase (NADPH) activity"/>
    <property type="evidence" value="ECO:0007669"/>
    <property type="project" value="UniProtKB-EC"/>
</dbReference>
<dbReference type="CDD" id="cd05195">
    <property type="entry name" value="enoyl_red"/>
    <property type="match status" value="1"/>
</dbReference>
<evidence type="ECO:0000256" key="29">
    <source>
        <dbReference type="ARBA" id="ARBA00047953"/>
    </source>
</evidence>
<dbReference type="GO" id="GO:0019171">
    <property type="term" value="F:(3R)-hydroxyacyl-[acyl-carrier-protein] dehydratase activity"/>
    <property type="evidence" value="ECO:0007669"/>
    <property type="project" value="UniProtKB-EC"/>
</dbReference>
<comment type="catalytic activity">
    <reaction evidence="34">
        <text>(2E)-octenoyl-[ACP] + NADPH + H(+) = octanoyl-[ACP] + NADP(+)</text>
        <dbReference type="Rhea" id="RHEA:41848"/>
        <dbReference type="Rhea" id="RHEA-COMP:9635"/>
        <dbReference type="Rhea" id="RHEA-COMP:9636"/>
        <dbReference type="ChEBI" id="CHEBI:15378"/>
        <dbReference type="ChEBI" id="CHEBI:57783"/>
        <dbReference type="ChEBI" id="CHEBI:58349"/>
        <dbReference type="ChEBI" id="CHEBI:78462"/>
        <dbReference type="ChEBI" id="CHEBI:78463"/>
    </reaction>
    <physiologicalReaction direction="left-to-right" evidence="34">
        <dbReference type="Rhea" id="RHEA:41849"/>
    </physiologicalReaction>
</comment>
<comment type="catalytic activity">
    <reaction evidence="43">
        <text>(2E)-tetradecenoyl-[ACP] + NADPH + H(+) = tetradecanoyl-[ACP] + NADP(+)</text>
        <dbReference type="Rhea" id="RHEA:41896"/>
        <dbReference type="Rhea" id="RHEA-COMP:9647"/>
        <dbReference type="Rhea" id="RHEA-COMP:9648"/>
        <dbReference type="ChEBI" id="CHEBI:15378"/>
        <dbReference type="ChEBI" id="CHEBI:57783"/>
        <dbReference type="ChEBI" id="CHEBI:58349"/>
        <dbReference type="ChEBI" id="CHEBI:78475"/>
        <dbReference type="ChEBI" id="CHEBI:78477"/>
    </reaction>
    <physiologicalReaction direction="left-to-right" evidence="43">
        <dbReference type="Rhea" id="RHEA:41897"/>
    </physiologicalReaction>
</comment>
<dbReference type="GO" id="GO:0071770">
    <property type="term" value="P:DIM/DIP cell wall layer assembly"/>
    <property type="evidence" value="ECO:0007669"/>
    <property type="project" value="TreeGrafter"/>
</dbReference>
<dbReference type="SUPFAM" id="SSF55048">
    <property type="entry name" value="Probable ACP-binding domain of malonyl-CoA ACP transacylase"/>
    <property type="match status" value="1"/>
</dbReference>
<evidence type="ECO:0000256" key="48">
    <source>
        <dbReference type="ARBA" id="ARBA00049521"/>
    </source>
</evidence>
<dbReference type="Pfam" id="PF00975">
    <property type="entry name" value="Thioesterase"/>
    <property type="match status" value="1"/>
</dbReference>
<dbReference type="CDD" id="cd00833">
    <property type="entry name" value="PKS"/>
    <property type="match status" value="1"/>
</dbReference>
<dbReference type="SUPFAM" id="SSF51735">
    <property type="entry name" value="NAD(P)-binding Rossmann-fold domains"/>
    <property type="match status" value="3"/>
</dbReference>
<evidence type="ECO:0000256" key="16">
    <source>
        <dbReference type="ARBA" id="ARBA00023399"/>
    </source>
</evidence>
<evidence type="ECO:0000259" key="54">
    <source>
        <dbReference type="PROSITE" id="PS52019"/>
    </source>
</evidence>
<dbReference type="Pfam" id="PF14765">
    <property type="entry name" value="PS-DH"/>
    <property type="match status" value="1"/>
</dbReference>
<evidence type="ECO:0000256" key="33">
    <source>
        <dbReference type="ARBA" id="ARBA00048289"/>
    </source>
</evidence>
<dbReference type="SMART" id="SM00826">
    <property type="entry name" value="PKS_DH"/>
    <property type="match status" value="1"/>
</dbReference>
<dbReference type="InterPro" id="IPR016039">
    <property type="entry name" value="Thiolase-like"/>
</dbReference>
<keyword evidence="2" id="KW-0596">Phosphopantetheine</keyword>
<evidence type="ECO:0000256" key="36">
    <source>
        <dbReference type="ARBA" id="ARBA00048571"/>
    </source>
</evidence>
<reference evidence="55 56" key="1">
    <citation type="submission" date="2019-02" db="EMBL/GenBank/DDBJ databases">
        <title>Deep-cultivation of Planctomycetes and their phenomic and genomic characterization uncovers novel biology.</title>
        <authorList>
            <person name="Wiegand S."/>
            <person name="Jogler M."/>
            <person name="Boedeker C."/>
            <person name="Pinto D."/>
            <person name="Vollmers J."/>
            <person name="Rivas-Marin E."/>
            <person name="Kohn T."/>
            <person name="Peeters S.H."/>
            <person name="Heuer A."/>
            <person name="Rast P."/>
            <person name="Oberbeckmann S."/>
            <person name="Bunk B."/>
            <person name="Jeske O."/>
            <person name="Meyerdierks A."/>
            <person name="Storesund J.E."/>
            <person name="Kallscheuer N."/>
            <person name="Luecker S."/>
            <person name="Lage O.M."/>
            <person name="Pohl T."/>
            <person name="Merkel B.J."/>
            <person name="Hornburger P."/>
            <person name="Mueller R.-W."/>
            <person name="Bruemmer F."/>
            <person name="Labrenz M."/>
            <person name="Spormann A.M."/>
            <person name="Op den Camp H."/>
            <person name="Overmann J."/>
            <person name="Amann R."/>
            <person name="Jetten M.S.M."/>
            <person name="Mascher T."/>
            <person name="Medema M.H."/>
            <person name="Devos D.P."/>
            <person name="Kaster A.-K."/>
            <person name="Ovreas L."/>
            <person name="Rohde M."/>
            <person name="Galperin M.Y."/>
            <person name="Jogler C."/>
        </authorList>
    </citation>
    <scope>NUCLEOTIDE SEQUENCE [LARGE SCALE GENOMIC DNA]</scope>
    <source>
        <strain evidence="55 56">Pan181</strain>
    </source>
</reference>
<comment type="catalytic activity">
    <reaction evidence="28">
        <text>(2E)-hexenoyl-[ACP] + NADPH + H(+) = hexanoyl-[ACP] + NADP(+)</text>
        <dbReference type="Rhea" id="RHEA:41832"/>
        <dbReference type="Rhea" id="RHEA-COMP:9631"/>
        <dbReference type="Rhea" id="RHEA-COMP:9632"/>
        <dbReference type="ChEBI" id="CHEBI:15378"/>
        <dbReference type="ChEBI" id="CHEBI:57783"/>
        <dbReference type="ChEBI" id="CHEBI:58349"/>
        <dbReference type="ChEBI" id="CHEBI:78458"/>
        <dbReference type="ChEBI" id="CHEBI:78459"/>
    </reaction>
    <physiologicalReaction direction="left-to-right" evidence="28">
        <dbReference type="Rhea" id="RHEA:41833"/>
    </physiologicalReaction>
</comment>
<keyword evidence="56" id="KW-1185">Reference proteome</keyword>
<dbReference type="InterPro" id="IPR013968">
    <property type="entry name" value="PKS_KR"/>
</dbReference>
<comment type="catalytic activity">
    <reaction evidence="18">
        <text>(3R)-hydroxybutanoyl-[ACP] = (2E)-butenoyl-[ACP] + H2O</text>
        <dbReference type="Rhea" id="RHEA:41808"/>
        <dbReference type="Rhea" id="RHEA-COMP:9626"/>
        <dbReference type="Rhea" id="RHEA-COMP:9627"/>
        <dbReference type="ChEBI" id="CHEBI:15377"/>
        <dbReference type="ChEBI" id="CHEBI:78451"/>
        <dbReference type="ChEBI" id="CHEBI:78453"/>
    </reaction>
    <physiologicalReaction direction="left-to-right" evidence="18">
        <dbReference type="Rhea" id="RHEA:41809"/>
    </physiologicalReaction>
</comment>
<evidence type="ECO:0000256" key="2">
    <source>
        <dbReference type="ARBA" id="ARBA00022450"/>
    </source>
</evidence>
<dbReference type="Pfam" id="PF00107">
    <property type="entry name" value="ADH_zinc_N"/>
    <property type="match status" value="1"/>
</dbReference>
<dbReference type="Proteomes" id="UP000315750">
    <property type="component" value="Chromosome"/>
</dbReference>
<feature type="domain" description="Ketosynthase family 3 (KS3)" evidence="53">
    <location>
        <begin position="30"/>
        <end position="457"/>
    </location>
</feature>
<evidence type="ECO:0000256" key="6">
    <source>
        <dbReference type="ARBA" id="ARBA00022857"/>
    </source>
</evidence>
<dbReference type="SMART" id="SM00829">
    <property type="entry name" value="PKS_ER"/>
    <property type="match status" value="1"/>
</dbReference>
<dbReference type="Gene3D" id="3.30.70.3290">
    <property type="match status" value="1"/>
</dbReference>
<dbReference type="InterPro" id="IPR036291">
    <property type="entry name" value="NAD(P)-bd_dom_sf"/>
</dbReference>
<keyword evidence="8" id="KW-0511">Multifunctional enzyme</keyword>
<dbReference type="Gene3D" id="3.90.180.10">
    <property type="entry name" value="Medium-chain alcohol dehydrogenases, catalytic domain"/>
    <property type="match status" value="1"/>
</dbReference>
<dbReference type="InterPro" id="IPR049552">
    <property type="entry name" value="PKS_DH_N"/>
</dbReference>
<evidence type="ECO:0000256" key="22">
    <source>
        <dbReference type="ARBA" id="ARBA00047400"/>
    </source>
</evidence>
<comment type="catalytic activity">
    <reaction evidence="24">
        <text>tetradecanoyl-[ACP] + malonyl-[ACP] + H(+) = 3-oxohexadecanoyl-[ACP] + holo-[ACP] + CO2</text>
        <dbReference type="Rhea" id="RHEA:41900"/>
        <dbReference type="Rhea" id="RHEA-COMP:9623"/>
        <dbReference type="Rhea" id="RHEA-COMP:9648"/>
        <dbReference type="Rhea" id="RHEA-COMP:9649"/>
        <dbReference type="Rhea" id="RHEA-COMP:9685"/>
        <dbReference type="ChEBI" id="CHEBI:15378"/>
        <dbReference type="ChEBI" id="CHEBI:16526"/>
        <dbReference type="ChEBI" id="CHEBI:64479"/>
        <dbReference type="ChEBI" id="CHEBI:78449"/>
        <dbReference type="ChEBI" id="CHEBI:78477"/>
        <dbReference type="ChEBI" id="CHEBI:78478"/>
    </reaction>
    <physiologicalReaction direction="left-to-right" evidence="24">
        <dbReference type="Rhea" id="RHEA:41901"/>
    </physiologicalReaction>
</comment>
<dbReference type="InterPro" id="IPR016035">
    <property type="entry name" value="Acyl_Trfase/lysoPLipase"/>
</dbReference>
<dbReference type="Pfam" id="PF00109">
    <property type="entry name" value="ketoacyl-synt"/>
    <property type="match status" value="1"/>
</dbReference>
<dbReference type="InterPro" id="IPR014043">
    <property type="entry name" value="Acyl_transferase_dom"/>
</dbReference>
<dbReference type="SMART" id="SM00824">
    <property type="entry name" value="PKS_TE"/>
    <property type="match status" value="1"/>
</dbReference>
<comment type="catalytic activity">
    <reaction evidence="37">
        <text>a 2,3-saturated acyl-[ACP] + NADP(+) = a (2E)-enoyl-[ACP] + NADPH + H(+)</text>
        <dbReference type="Rhea" id="RHEA:22564"/>
        <dbReference type="Rhea" id="RHEA-COMP:9925"/>
        <dbReference type="Rhea" id="RHEA-COMP:9926"/>
        <dbReference type="ChEBI" id="CHEBI:15378"/>
        <dbReference type="ChEBI" id="CHEBI:57783"/>
        <dbReference type="ChEBI" id="CHEBI:58349"/>
        <dbReference type="ChEBI" id="CHEBI:78784"/>
        <dbReference type="ChEBI" id="CHEBI:78785"/>
        <dbReference type="EC" id="1.3.1.39"/>
    </reaction>
    <physiologicalReaction direction="right-to-left" evidence="37">
        <dbReference type="Rhea" id="RHEA:22566"/>
    </physiologicalReaction>
</comment>
<dbReference type="GO" id="GO:0004316">
    <property type="term" value="F:3-oxoacyl-[acyl-carrier-protein] reductase (NADPH) activity"/>
    <property type="evidence" value="ECO:0007669"/>
    <property type="project" value="UniProtKB-EC"/>
</dbReference>
<dbReference type="SMART" id="SM00822">
    <property type="entry name" value="PKS_KR"/>
    <property type="match status" value="1"/>
</dbReference>
<comment type="function">
    <text evidence="19">Fatty acid synthetase is a multifunctional enzyme that catalyzes the de novo biosynthesis of long-chain saturated fatty acids starting from acetyl-CoA and malonyl-CoA in the presence of NADPH. This multifunctional protein contains 7 catalytic activities and a site for the binding of the prosthetic group 4'-phosphopantetheine of the acyl carrier protein ([ACP]) domain.</text>
</comment>
<evidence type="ECO:0000256" key="31">
    <source>
        <dbReference type="ARBA" id="ARBA00048051"/>
    </source>
</evidence>
<dbReference type="SUPFAM" id="SSF53901">
    <property type="entry name" value="Thiolase-like"/>
    <property type="match status" value="1"/>
</dbReference>
<evidence type="ECO:0000256" key="3">
    <source>
        <dbReference type="ARBA" id="ARBA00022553"/>
    </source>
</evidence>
<evidence type="ECO:0000256" key="12">
    <source>
        <dbReference type="ARBA" id="ARBA00023373"/>
    </source>
</evidence>
<dbReference type="Gene3D" id="3.40.47.10">
    <property type="match status" value="1"/>
</dbReference>
<protein>
    <submittedName>
        <fullName evidence="55">Phthiocerol synthesis polyketide synthase type I PpsC</fullName>
        <ecNumber evidence="55">2.3.1.41</ecNumber>
    </submittedName>
</protein>
<dbReference type="InterPro" id="IPR014030">
    <property type="entry name" value="Ketoacyl_synth_N"/>
</dbReference>
<dbReference type="InterPro" id="IPR001031">
    <property type="entry name" value="Thioesterase"/>
</dbReference>
<evidence type="ECO:0000256" key="5">
    <source>
        <dbReference type="ARBA" id="ARBA00022799"/>
    </source>
</evidence>
<dbReference type="FunFam" id="3.40.366.10:FF:000002">
    <property type="entry name" value="Probable polyketide synthase 2"/>
    <property type="match status" value="1"/>
</dbReference>
<name>A0A518AH04_9BACT</name>
<comment type="catalytic activity">
    <reaction evidence="12">
        <text>(3R)-hydroxyhexanoyl-[ACP] = (2E)-hexenoyl-[ACP] + H2O</text>
        <dbReference type="Rhea" id="RHEA:41828"/>
        <dbReference type="Rhea" id="RHEA-COMP:9630"/>
        <dbReference type="Rhea" id="RHEA-COMP:9631"/>
        <dbReference type="ChEBI" id="CHEBI:15377"/>
        <dbReference type="ChEBI" id="CHEBI:78457"/>
        <dbReference type="ChEBI" id="CHEBI:78458"/>
    </reaction>
    <physiologicalReaction direction="left-to-right" evidence="12">
        <dbReference type="Rhea" id="RHEA:41829"/>
    </physiologicalReaction>
</comment>
<comment type="catalytic activity">
    <reaction evidence="49">
        <text>octanoyl-[ACP] + malonyl-[ACP] + H(+) = 3-oxodecanoyl-[ACP] + holo-[ACP] + CO2</text>
        <dbReference type="Rhea" id="RHEA:41852"/>
        <dbReference type="Rhea" id="RHEA-COMP:9623"/>
        <dbReference type="Rhea" id="RHEA-COMP:9636"/>
        <dbReference type="Rhea" id="RHEA-COMP:9637"/>
        <dbReference type="Rhea" id="RHEA-COMP:9685"/>
        <dbReference type="ChEBI" id="CHEBI:15378"/>
        <dbReference type="ChEBI" id="CHEBI:16526"/>
        <dbReference type="ChEBI" id="CHEBI:64479"/>
        <dbReference type="ChEBI" id="CHEBI:78449"/>
        <dbReference type="ChEBI" id="CHEBI:78463"/>
        <dbReference type="ChEBI" id="CHEBI:78464"/>
    </reaction>
    <physiologicalReaction direction="left-to-right" evidence="49">
        <dbReference type="Rhea" id="RHEA:41853"/>
    </physiologicalReaction>
</comment>
<comment type="catalytic activity">
    <reaction evidence="41">
        <text>(2E)-octadecenoyl-[ACP] + NADPH + H(+) = octadecanoyl-[ACP] + NADP(+)</text>
        <dbReference type="Rhea" id="RHEA:41928"/>
        <dbReference type="Rhea" id="RHEA-COMP:9655"/>
        <dbReference type="Rhea" id="RHEA-COMP:9656"/>
        <dbReference type="ChEBI" id="CHEBI:15378"/>
        <dbReference type="ChEBI" id="CHEBI:57783"/>
        <dbReference type="ChEBI" id="CHEBI:58349"/>
        <dbReference type="ChEBI" id="CHEBI:78489"/>
        <dbReference type="ChEBI" id="CHEBI:78495"/>
    </reaction>
    <physiologicalReaction direction="left-to-right" evidence="41">
        <dbReference type="Rhea" id="RHEA:41929"/>
    </physiologicalReaction>
</comment>
<evidence type="ECO:0000256" key="38">
    <source>
        <dbReference type="ARBA" id="ARBA00048691"/>
    </source>
</evidence>
<comment type="catalytic activity">
    <reaction evidence="46">
        <text>3-oxooctanoyl-[ACP] + NADPH + H(+) = (3R)-hydroxyoctanoyl-[ACP] + NADP(+)</text>
        <dbReference type="Rhea" id="RHEA:41840"/>
        <dbReference type="Rhea" id="RHEA-COMP:9633"/>
        <dbReference type="Rhea" id="RHEA-COMP:9634"/>
        <dbReference type="ChEBI" id="CHEBI:15378"/>
        <dbReference type="ChEBI" id="CHEBI:57783"/>
        <dbReference type="ChEBI" id="CHEBI:58349"/>
        <dbReference type="ChEBI" id="CHEBI:78460"/>
        <dbReference type="ChEBI" id="CHEBI:78461"/>
    </reaction>
    <physiologicalReaction direction="left-to-right" evidence="46">
        <dbReference type="Rhea" id="RHEA:41841"/>
    </physiologicalReaction>
</comment>
<dbReference type="InterPro" id="IPR049551">
    <property type="entry name" value="PKS_DH_C"/>
</dbReference>
<dbReference type="InterPro" id="IPR014031">
    <property type="entry name" value="Ketoacyl_synth_C"/>
</dbReference>
<feature type="active site" description="Proton donor; for dehydratase activity" evidence="51">
    <location>
        <position position="1150"/>
    </location>
</feature>
<evidence type="ECO:0000256" key="46">
    <source>
        <dbReference type="ARBA" id="ARBA00049422"/>
    </source>
</evidence>
<comment type="catalytic activity">
    <reaction evidence="15">
        <text>(3R)-hydroxytetradecanoyl-[ACP] = (2E)-tetradecenoyl-[ACP] + H2O</text>
        <dbReference type="Rhea" id="RHEA:41892"/>
        <dbReference type="Rhea" id="RHEA-COMP:9646"/>
        <dbReference type="Rhea" id="RHEA-COMP:9647"/>
        <dbReference type="ChEBI" id="CHEBI:15377"/>
        <dbReference type="ChEBI" id="CHEBI:78474"/>
        <dbReference type="ChEBI" id="CHEBI:78475"/>
    </reaction>
    <physiologicalReaction direction="left-to-right" evidence="15">
        <dbReference type="Rhea" id="RHEA:41893"/>
    </physiologicalReaction>
</comment>
<keyword evidence="7" id="KW-0663">Pyridoxal phosphate</keyword>
<comment type="catalytic activity">
    <reaction evidence="23">
        <text>3-oxodecanoyl-[ACP] + NADPH + H(+) = (3R)-hydroxydecanoyl-[ACP] + NADP(+)</text>
        <dbReference type="Rhea" id="RHEA:41856"/>
        <dbReference type="Rhea" id="RHEA-COMP:9637"/>
        <dbReference type="Rhea" id="RHEA-COMP:9638"/>
        <dbReference type="ChEBI" id="CHEBI:15378"/>
        <dbReference type="ChEBI" id="CHEBI:57783"/>
        <dbReference type="ChEBI" id="CHEBI:58349"/>
        <dbReference type="ChEBI" id="CHEBI:78464"/>
        <dbReference type="ChEBI" id="CHEBI:78466"/>
    </reaction>
    <physiologicalReaction direction="left-to-right" evidence="23">
        <dbReference type="Rhea" id="RHEA:41857"/>
    </physiologicalReaction>
</comment>
<feature type="region of interest" description="N-terminal hotdog fold" evidence="51">
    <location>
        <begin position="946"/>
        <end position="1071"/>
    </location>
</feature>
<gene>
    <name evidence="55" type="primary">ppsC</name>
    <name evidence="55" type="ORF">Pan181_01870</name>
</gene>
<keyword evidence="9 55" id="KW-0012">Acyltransferase</keyword>
<organism evidence="55 56">
    <name type="scientific">Aeoliella mucimassa</name>
    <dbReference type="NCBI Taxonomy" id="2527972"/>
    <lineage>
        <taxon>Bacteria</taxon>
        <taxon>Pseudomonadati</taxon>
        <taxon>Planctomycetota</taxon>
        <taxon>Planctomycetia</taxon>
        <taxon>Pirellulales</taxon>
        <taxon>Lacipirellulaceae</taxon>
        <taxon>Aeoliella</taxon>
    </lineage>
</organism>
<comment type="catalytic activity">
    <reaction evidence="44">
        <text>3-oxododecanoyl-[ACP] + NADPH + H(+) = (3R)-hydroxydodecanoyl-[ACP] + NADP(+)</text>
        <dbReference type="Rhea" id="RHEA:41872"/>
        <dbReference type="Rhea" id="RHEA-COMP:9641"/>
        <dbReference type="Rhea" id="RHEA-COMP:9642"/>
        <dbReference type="ChEBI" id="CHEBI:15378"/>
        <dbReference type="ChEBI" id="CHEBI:57783"/>
        <dbReference type="ChEBI" id="CHEBI:58349"/>
        <dbReference type="ChEBI" id="CHEBI:78469"/>
        <dbReference type="ChEBI" id="CHEBI:78470"/>
    </reaction>
    <physiologicalReaction direction="left-to-right" evidence="44">
        <dbReference type="Rhea" id="RHEA:41873"/>
    </physiologicalReaction>
</comment>
<dbReference type="SUPFAM" id="SSF47336">
    <property type="entry name" value="ACP-like"/>
    <property type="match status" value="1"/>
</dbReference>
<keyword evidence="4 55" id="KW-0808">Transferase</keyword>
<dbReference type="InterPro" id="IPR020802">
    <property type="entry name" value="TesA-like"/>
</dbReference>
<dbReference type="GO" id="GO:0004313">
    <property type="term" value="F:[acyl-carrier-protein] S-acetyltransferase activity"/>
    <property type="evidence" value="ECO:0007669"/>
    <property type="project" value="UniProtKB-EC"/>
</dbReference>
<sequence length="2486" mass="266399">MSDLAQRMANLSPAQRKLLQQRLAGQKAQAEPIAIVGMSCRFAGANSLAEYWRVIRDGVEAVSEVPPDRWDIDELYDPTGTQSGKMFTKWGGFVDRIDQFDPQFFGIAPREASRMDPQQRMLLEVAWEAMENGGIPADQLAGSKTGVYVGIGGADYSKVPSQYANYYQQIDAHVGTGNALSIAANRISYIFDFHGPSAAVDTACSSASLAIHLAVESLRRKECNAALAGGVNAIITPETTIAFSKARMLSPEGKCRPFDAGANGYVRGEGCGLVLLKRLADAQRDGDQILAVIRATSVNQDGRTSGISAPNGQSQQECIRAAHTQAGVTAADISYVEAHGTGTPLGDPIEMQALTEIFQRASDDDQPLHVTSVKANIGHTETVSGAAGLIKTVLLMQQELIPPQLYFESINPHIALDGSRIVVPQHATPWPAAGGRRLAGISSFGFGGTNTHLLIEAPSADLVATKDEPEQVERIPAEQVDPTLAAEPRHRHVLKLSGRTSDAIERQAEQIASYLGEHPEATLADVCFTANTGRADFNHRAAIASDSRESLEKALATLAAGKASPTVKRGQVKGIARPKVAFLFTGQGSQYAQMGRELYRTEPVFRDAIDQCDEILRVGLSESLLSILFPTDNDDAELVNQTIFTQPALFAIEYAMARLWQSWGVEPSILLGHSVGEYVAATVAGCMTLPEGLGLISERARLMQQISKPGKMAVVFAAEADVAKKLAGQEDRVAIAAVNGPENTVISGDAAAVDALVDEFESSGVGLQRLVVSHAFHSPLMDEMLDAFEEFAAGIQFQPPTIPLVSNLTGQVMTEAPTARYWRDHVRGAVRFVDGVERVAEAKVSVLLEVGPTASLLGMAKRCLAGYSAASISSLRKGQDADQALATAVGEMYTAGVKLDWRARSTHQASQRLMLPNYPFHRDRFWFDVDGPAGSGIARRGATGGRPLLGGRVPSVWTNAVYETIVDAHSPGYLVDHQVQGSVVVPAAAFIEQGLAAARETFGDGQHGIRDVSVQAAMFLPEEGARLAQITVEPEAGGRSEMESYSTPADADSPEWQLHATATLLAESQLPAVDTLPTIDLAGVRQRTIDRKTRDEFYQIVAERGLVYGPQFQVLGKVDRTDSEALAPIEAHEAVVAELAKYRLHPVLGDACLQTLASTVPLEEDGNYSPYTYMPVAVGSVRVIEPITSLVSPVYCYAIRRSEDATPSPESVTSDVYLVDETGRVLVEMLAAKVQRIGRGAAAGEMHQPTDWLYALDWVDAPLAESTSAADGTWLVFGDAGAVGLEIAKHLASDKRRVVLVRPGATREYVAEDDSIAMMTIDPLNADHFSEVFAHIAESGQTVAGIVLSWPLDVENPTGADPQTAWSDAARLTVHTALDVVKSTVRCGQSKMPRLWIATAGAQAIGDSAVNVAQAPLVGFTRVAAVEHPELSPTLVDLDPQNPDAAQLVAELGGDSPESQVAYRDGKRLVARLVADTTSRDAVAASQASLGELKPGGAFQLRITSPGSFDALKYVPVERKAPAAGEVELAVHATGLNFSDVLKALGLYPGIKDEIVPLGIECSGVVTAIGDGVTQFKVGDEVMGVAPYAFASHATTRDYTLVHKPKNISHDEASTVPIVFLTAHYGLVRLAGIEKGERVLIHAGAGGVGLAAIQICQHFGAEVFATAGSDEKRDYLRSLGVKHVYSSRTLDFAEQILEDTNREGVDVVLNSLPGEAITKSLSILRAYGRFLEIGKTDIYQNRKIGLLPFQDNLSYFAIDLDRMLRQRPTYIRGLYDEVMPYFEKGIYEPELFTRFELDGTIDAFRYMSQRKNIGKVVVAVADSVTGGDDQPALPDESLIHSDGSYLITGGLGGLGLQVANWLADNGAGGLVLMSRRAPSDAQQAAIKSLEAKGTKVHHLQGDVVDLVGLTAGLAALPTELPKIRGVIHAAGVLADGVMADMSLEQFDRAMLPKTLGAWNLHLATAEMPLDLFVMFSSVAAMIGSPGQSNYAAGNAALDAIAHYRRQQGLPATSINWGPWAGSGMAADTFGETDREAGIKSRGMDLIPVDEGLQLLGDLVAAGTVQTTVMDVYWESLLTLLGSRRLSALEAMASEHGSGESAGSAVDHDFRNELFDAPAGERVPMVRDYIQAELARIMSFEPDQLDVDLPLTAFGLDSLMALELKNNLEARLAFTLPMAKLLEGPSIASLAGDTVQLILGDESSDSEVTLSKEWNALVKLRDGSAAEPLVLLPALGGDVGCYHDLVQQLSVDRPVLAFRPRGIDDANPPHESMQQLATDYAQAIIDLQPTGPHYIAGWSAGGVTAFAVAEAMLAAGREVKLLALFDAPLPTIYRKIDLDDEAGFLLDMIRFTNRFAGTNIEVSIDKTSDLSGDERFAFALKQAREQGMFPPSVSDEYVHRLLAVGTGLIRASQGYKPAPLDITMQLYLPTIAGGLEDITEHDLPDDNGWKSLVGQNTEFTNITGDHFTMMTAEGAKQLAKHLDGLLK</sequence>
<comment type="catalytic activity">
    <reaction evidence="35">
        <text>a fatty acyl-[ACP] + malonyl-[ACP] + H(+) = a 3-oxoacyl-[ACP] + holo-[ACP] + CO2</text>
        <dbReference type="Rhea" id="RHEA:22836"/>
        <dbReference type="Rhea" id="RHEA-COMP:9623"/>
        <dbReference type="Rhea" id="RHEA-COMP:9685"/>
        <dbReference type="Rhea" id="RHEA-COMP:9916"/>
        <dbReference type="Rhea" id="RHEA-COMP:14125"/>
        <dbReference type="ChEBI" id="CHEBI:15378"/>
        <dbReference type="ChEBI" id="CHEBI:16526"/>
        <dbReference type="ChEBI" id="CHEBI:64479"/>
        <dbReference type="ChEBI" id="CHEBI:78449"/>
        <dbReference type="ChEBI" id="CHEBI:78776"/>
        <dbReference type="ChEBI" id="CHEBI:138651"/>
        <dbReference type="EC" id="2.3.1.41"/>
    </reaction>
    <physiologicalReaction direction="left-to-right" evidence="35">
        <dbReference type="Rhea" id="RHEA:22837"/>
    </physiologicalReaction>
</comment>
<evidence type="ECO:0000256" key="8">
    <source>
        <dbReference type="ARBA" id="ARBA00023268"/>
    </source>
</evidence>
<evidence type="ECO:0000256" key="39">
    <source>
        <dbReference type="ARBA" id="ARBA00048704"/>
    </source>
</evidence>
<keyword evidence="5" id="KW-0702">S-nitrosylation</keyword>
<dbReference type="GO" id="GO:0005886">
    <property type="term" value="C:plasma membrane"/>
    <property type="evidence" value="ECO:0007669"/>
    <property type="project" value="TreeGrafter"/>
</dbReference>
<evidence type="ECO:0000256" key="13">
    <source>
        <dbReference type="ARBA" id="ARBA00023388"/>
    </source>
</evidence>
<evidence type="ECO:0000256" key="41">
    <source>
        <dbReference type="ARBA" id="ARBA00049019"/>
    </source>
</evidence>
<comment type="catalytic activity">
    <reaction evidence="30">
        <text>acetyl-[ACP] + malonyl-[ACP] + H(+) = 3-oxobutanoyl-[ACP] + holo-[ACP] + CO2</text>
        <dbReference type="Rhea" id="RHEA:41800"/>
        <dbReference type="Rhea" id="RHEA-COMP:9621"/>
        <dbReference type="Rhea" id="RHEA-COMP:9623"/>
        <dbReference type="Rhea" id="RHEA-COMP:9625"/>
        <dbReference type="Rhea" id="RHEA-COMP:9685"/>
        <dbReference type="ChEBI" id="CHEBI:15378"/>
        <dbReference type="ChEBI" id="CHEBI:16526"/>
        <dbReference type="ChEBI" id="CHEBI:64479"/>
        <dbReference type="ChEBI" id="CHEBI:78446"/>
        <dbReference type="ChEBI" id="CHEBI:78449"/>
        <dbReference type="ChEBI" id="CHEBI:78450"/>
    </reaction>
    <physiologicalReaction direction="left-to-right" evidence="30">
        <dbReference type="Rhea" id="RHEA:41801"/>
    </physiologicalReaction>
</comment>
<feature type="domain" description="PKS/mFAS DH" evidence="54">
    <location>
        <begin position="946"/>
        <end position="1243"/>
    </location>
</feature>
<comment type="catalytic activity">
    <reaction evidence="29">
        <text>3-oxobutanoyl-[ACP] + NADPH + H(+) = (3R)-hydroxybutanoyl-[ACP] + NADP(+)</text>
        <dbReference type="Rhea" id="RHEA:41804"/>
        <dbReference type="Rhea" id="RHEA-COMP:9625"/>
        <dbReference type="Rhea" id="RHEA-COMP:9626"/>
        <dbReference type="ChEBI" id="CHEBI:15378"/>
        <dbReference type="ChEBI" id="CHEBI:57783"/>
        <dbReference type="ChEBI" id="CHEBI:58349"/>
        <dbReference type="ChEBI" id="CHEBI:78450"/>
        <dbReference type="ChEBI" id="CHEBI:78451"/>
    </reaction>
    <physiologicalReaction direction="left-to-right" evidence="29">
        <dbReference type="Rhea" id="RHEA:41805"/>
    </physiologicalReaction>
</comment>
<evidence type="ECO:0000256" key="44">
    <source>
        <dbReference type="ARBA" id="ARBA00049263"/>
    </source>
</evidence>
<comment type="function">
    <text evidence="50">Involved in production of the polyketide antibiotic thailandamide.</text>
</comment>
<evidence type="ECO:0000256" key="10">
    <source>
        <dbReference type="ARBA" id="ARBA00023332"/>
    </source>
</evidence>
<dbReference type="Pfam" id="PF00698">
    <property type="entry name" value="Acyl_transf_1"/>
    <property type="match status" value="1"/>
</dbReference>
<dbReference type="GO" id="GO:0006633">
    <property type="term" value="P:fatty acid biosynthetic process"/>
    <property type="evidence" value="ECO:0007669"/>
    <property type="project" value="InterPro"/>
</dbReference>
<evidence type="ECO:0000256" key="18">
    <source>
        <dbReference type="ARBA" id="ARBA00023402"/>
    </source>
</evidence>
<dbReference type="Gene3D" id="3.40.366.10">
    <property type="entry name" value="Malonyl-Coenzyme A Acyl Carrier Protein, domain 2"/>
    <property type="match status" value="1"/>
</dbReference>
<comment type="catalytic activity">
    <reaction evidence="48">
        <text>(2E)-decenoyl-[ACP] + NADPH + H(+) = decanoyl-[ACP] + NADP(+)</text>
        <dbReference type="Rhea" id="RHEA:41864"/>
        <dbReference type="Rhea" id="RHEA-COMP:9639"/>
        <dbReference type="Rhea" id="RHEA-COMP:9640"/>
        <dbReference type="ChEBI" id="CHEBI:15378"/>
        <dbReference type="ChEBI" id="CHEBI:57783"/>
        <dbReference type="ChEBI" id="CHEBI:58349"/>
        <dbReference type="ChEBI" id="CHEBI:78467"/>
        <dbReference type="ChEBI" id="CHEBI:78468"/>
    </reaction>
    <physiologicalReaction direction="left-to-right" evidence="48">
        <dbReference type="Rhea" id="RHEA:41865"/>
    </physiologicalReaction>
</comment>
<dbReference type="Gene3D" id="1.10.1200.10">
    <property type="entry name" value="ACP-like"/>
    <property type="match status" value="1"/>
</dbReference>
<comment type="catalytic activity">
    <reaction evidence="39">
        <text>hexadecanoyl-[ACP] + H2O = hexadecanoate + holo-[ACP] + H(+)</text>
        <dbReference type="Rhea" id="RHEA:41932"/>
        <dbReference type="Rhea" id="RHEA-COMP:9652"/>
        <dbReference type="Rhea" id="RHEA-COMP:9685"/>
        <dbReference type="ChEBI" id="CHEBI:7896"/>
        <dbReference type="ChEBI" id="CHEBI:15377"/>
        <dbReference type="ChEBI" id="CHEBI:15378"/>
        <dbReference type="ChEBI" id="CHEBI:64479"/>
        <dbReference type="ChEBI" id="CHEBI:78483"/>
        <dbReference type="EC" id="3.1.2.14"/>
    </reaction>
    <physiologicalReaction direction="left-to-right" evidence="39">
        <dbReference type="Rhea" id="RHEA:41933"/>
    </physiologicalReaction>
</comment>
<feature type="active site" description="Proton acceptor; for dehydratase activity" evidence="51">
    <location>
        <position position="977"/>
    </location>
</feature>
<comment type="catalytic activity">
    <reaction evidence="27">
        <text>(2E)-hexadecenoyl-[ACP] + NADPH + H(+) = hexadecanoyl-[ACP] + NADP(+)</text>
        <dbReference type="Rhea" id="RHEA:41912"/>
        <dbReference type="Rhea" id="RHEA-COMP:9651"/>
        <dbReference type="Rhea" id="RHEA-COMP:9652"/>
        <dbReference type="ChEBI" id="CHEBI:15378"/>
        <dbReference type="ChEBI" id="CHEBI:57783"/>
        <dbReference type="ChEBI" id="CHEBI:58349"/>
        <dbReference type="ChEBI" id="CHEBI:78481"/>
        <dbReference type="ChEBI" id="CHEBI:78483"/>
    </reaction>
    <physiologicalReaction direction="left-to-right" evidence="27">
        <dbReference type="Rhea" id="RHEA:41913"/>
    </physiologicalReaction>
</comment>
<evidence type="ECO:0000256" key="32">
    <source>
        <dbReference type="ARBA" id="ARBA00048281"/>
    </source>
</evidence>
<comment type="catalytic activity">
    <reaction evidence="20">
        <text>3-oxooctadecanoyl-[ACP] + NADPH + H(+) = (3R)-hydroxyoctadecanoyl-[ACP] + NADP(+)</text>
        <dbReference type="Rhea" id="RHEA:41920"/>
        <dbReference type="Rhea" id="RHEA-COMP:9653"/>
        <dbReference type="Rhea" id="RHEA-COMP:9654"/>
        <dbReference type="ChEBI" id="CHEBI:15378"/>
        <dbReference type="ChEBI" id="CHEBI:57783"/>
        <dbReference type="ChEBI" id="CHEBI:58349"/>
        <dbReference type="ChEBI" id="CHEBI:78487"/>
        <dbReference type="ChEBI" id="CHEBI:78488"/>
    </reaction>
    <physiologicalReaction direction="left-to-right" evidence="20">
        <dbReference type="Rhea" id="RHEA:41921"/>
    </physiologicalReaction>
</comment>
<dbReference type="InterPro" id="IPR016036">
    <property type="entry name" value="Malonyl_transacylase_ACP-bd"/>
</dbReference>
<feature type="domain" description="Carrier" evidence="52">
    <location>
        <begin position="2123"/>
        <end position="2197"/>
    </location>
</feature>
<dbReference type="InterPro" id="IPR029058">
    <property type="entry name" value="AB_hydrolase_fold"/>
</dbReference>
<evidence type="ECO:0000256" key="21">
    <source>
        <dbReference type="ARBA" id="ARBA00047394"/>
    </source>
</evidence>
<evidence type="ECO:0000256" key="20">
    <source>
        <dbReference type="ARBA" id="ARBA00047300"/>
    </source>
</evidence>
<comment type="catalytic activity">
    <reaction evidence="33">
        <text>tetradecanoyl-[ACP] + H2O = tetradecanoate + holo-[ACP] + H(+)</text>
        <dbReference type="Rhea" id="RHEA:30123"/>
        <dbReference type="Rhea" id="RHEA-COMP:9648"/>
        <dbReference type="Rhea" id="RHEA-COMP:9685"/>
        <dbReference type="ChEBI" id="CHEBI:15377"/>
        <dbReference type="ChEBI" id="CHEBI:15378"/>
        <dbReference type="ChEBI" id="CHEBI:30807"/>
        <dbReference type="ChEBI" id="CHEBI:64479"/>
        <dbReference type="ChEBI" id="CHEBI:78477"/>
        <dbReference type="EC" id="3.1.2.14"/>
    </reaction>
    <physiologicalReaction direction="left-to-right" evidence="33">
        <dbReference type="Rhea" id="RHEA:30124"/>
    </physiologicalReaction>
</comment>
<comment type="catalytic activity">
    <reaction evidence="32">
        <text>(2E)-dodecenoyl-[ACP] + NADPH + H(+) = dodecanoyl-[ACP] + NADP(+)</text>
        <dbReference type="Rhea" id="RHEA:41880"/>
        <dbReference type="Rhea" id="RHEA-COMP:9643"/>
        <dbReference type="Rhea" id="RHEA-COMP:9644"/>
        <dbReference type="ChEBI" id="CHEBI:15378"/>
        <dbReference type="ChEBI" id="CHEBI:57783"/>
        <dbReference type="ChEBI" id="CHEBI:58349"/>
        <dbReference type="ChEBI" id="CHEBI:65264"/>
        <dbReference type="ChEBI" id="CHEBI:78472"/>
    </reaction>
    <physiologicalReaction direction="left-to-right" evidence="32">
        <dbReference type="Rhea" id="RHEA:41881"/>
    </physiologicalReaction>
</comment>
<evidence type="ECO:0000256" key="42">
    <source>
        <dbReference type="ARBA" id="ARBA00049109"/>
    </source>
</evidence>
<accession>A0A518AH04</accession>
<feature type="region of interest" description="C-terminal hotdog fold" evidence="51">
    <location>
        <begin position="1089"/>
        <end position="1243"/>
    </location>
</feature>
<evidence type="ECO:0000256" key="49">
    <source>
        <dbReference type="ARBA" id="ARBA00049533"/>
    </source>
</evidence>
<proteinExistence type="predicted"/>
<comment type="catalytic activity">
    <reaction evidence="22">
        <text>a (3R)-hydroxyacyl-[ACP] + NADP(+) = a 3-oxoacyl-[ACP] + NADPH + H(+)</text>
        <dbReference type="Rhea" id="RHEA:17397"/>
        <dbReference type="Rhea" id="RHEA-COMP:9916"/>
        <dbReference type="Rhea" id="RHEA-COMP:9945"/>
        <dbReference type="ChEBI" id="CHEBI:15378"/>
        <dbReference type="ChEBI" id="CHEBI:57783"/>
        <dbReference type="ChEBI" id="CHEBI:58349"/>
        <dbReference type="ChEBI" id="CHEBI:78776"/>
        <dbReference type="ChEBI" id="CHEBI:78827"/>
        <dbReference type="EC" id="1.1.1.100"/>
    </reaction>
    <physiologicalReaction direction="right-to-left" evidence="22">
        <dbReference type="Rhea" id="RHEA:17399"/>
    </physiologicalReaction>
</comment>
<evidence type="ECO:0000256" key="25">
    <source>
        <dbReference type="ARBA" id="ARBA00047500"/>
    </source>
</evidence>
<dbReference type="EC" id="2.3.1.41" evidence="55"/>
<comment type="catalytic activity">
    <reaction evidence="17">
        <text>(3R)-hydroxyhexadecanoyl-[ACP] = (2E)-hexadecenoyl-[ACP] + H2O</text>
        <dbReference type="Rhea" id="RHEA:41908"/>
        <dbReference type="Rhea" id="RHEA-COMP:9650"/>
        <dbReference type="Rhea" id="RHEA-COMP:9651"/>
        <dbReference type="ChEBI" id="CHEBI:15377"/>
        <dbReference type="ChEBI" id="CHEBI:78480"/>
        <dbReference type="ChEBI" id="CHEBI:78481"/>
    </reaction>
    <physiologicalReaction direction="left-to-right" evidence="17">
        <dbReference type="Rhea" id="RHEA:41909"/>
    </physiologicalReaction>
</comment>
<comment type="catalytic activity">
    <reaction evidence="47">
        <text>butanoyl-[ACP] + malonyl-[ACP] + H(+) = 3-oxohexanoyl-[ACP] + holo-[ACP] + CO2</text>
        <dbReference type="Rhea" id="RHEA:41820"/>
        <dbReference type="Rhea" id="RHEA-COMP:9623"/>
        <dbReference type="Rhea" id="RHEA-COMP:9628"/>
        <dbReference type="Rhea" id="RHEA-COMP:9629"/>
        <dbReference type="Rhea" id="RHEA-COMP:9685"/>
        <dbReference type="ChEBI" id="CHEBI:15378"/>
        <dbReference type="ChEBI" id="CHEBI:16526"/>
        <dbReference type="ChEBI" id="CHEBI:64479"/>
        <dbReference type="ChEBI" id="CHEBI:78449"/>
        <dbReference type="ChEBI" id="CHEBI:78454"/>
        <dbReference type="ChEBI" id="CHEBI:78456"/>
    </reaction>
    <physiologicalReaction direction="left-to-right" evidence="47">
        <dbReference type="Rhea" id="RHEA:41821"/>
    </physiologicalReaction>
</comment>
<dbReference type="GO" id="GO:0004315">
    <property type="term" value="F:3-oxoacyl-[acyl-carrier-protein] synthase activity"/>
    <property type="evidence" value="ECO:0007669"/>
    <property type="project" value="UniProtKB-EC"/>
</dbReference>
<evidence type="ECO:0000259" key="53">
    <source>
        <dbReference type="PROSITE" id="PS52004"/>
    </source>
</evidence>
<comment type="catalytic activity">
    <reaction evidence="25">
        <text>(2E)-butenoyl-[ACP] + NADPH + H(+) = butanoyl-[ACP] + NADP(+)</text>
        <dbReference type="Rhea" id="RHEA:41812"/>
        <dbReference type="Rhea" id="RHEA-COMP:9627"/>
        <dbReference type="Rhea" id="RHEA-COMP:9628"/>
        <dbReference type="ChEBI" id="CHEBI:15378"/>
        <dbReference type="ChEBI" id="CHEBI:57783"/>
        <dbReference type="ChEBI" id="CHEBI:58349"/>
        <dbReference type="ChEBI" id="CHEBI:78453"/>
        <dbReference type="ChEBI" id="CHEBI:78454"/>
    </reaction>
    <physiologicalReaction direction="left-to-right" evidence="25">
        <dbReference type="Rhea" id="RHEA:41813"/>
    </physiologicalReaction>
</comment>
<dbReference type="RefSeq" id="WP_145245040.1">
    <property type="nucleotide sequence ID" value="NZ_CP036278.1"/>
</dbReference>
<comment type="catalytic activity">
    <reaction evidence="36">
        <text>3-oxohexanoyl-[ACP] + NADPH + H(+) = (3R)-hydroxyhexanoyl-[ACP] + NADP(+)</text>
        <dbReference type="Rhea" id="RHEA:41824"/>
        <dbReference type="Rhea" id="RHEA-COMP:9629"/>
        <dbReference type="Rhea" id="RHEA-COMP:9630"/>
        <dbReference type="ChEBI" id="CHEBI:15378"/>
        <dbReference type="ChEBI" id="CHEBI:57783"/>
        <dbReference type="ChEBI" id="CHEBI:58349"/>
        <dbReference type="ChEBI" id="CHEBI:78456"/>
        <dbReference type="ChEBI" id="CHEBI:78457"/>
    </reaction>
    <physiologicalReaction direction="left-to-right" evidence="36">
        <dbReference type="Rhea" id="RHEA:41825"/>
    </physiologicalReaction>
</comment>
<evidence type="ECO:0000256" key="37">
    <source>
        <dbReference type="ARBA" id="ARBA00048650"/>
    </source>
</evidence>
<dbReference type="InterPro" id="IPR011032">
    <property type="entry name" value="GroES-like_sf"/>
</dbReference>